<gene>
    <name evidence="3" type="ORF">ACFPM3_19640</name>
</gene>
<keyword evidence="1" id="KW-0812">Transmembrane</keyword>
<accession>A0ABV9XIR9</accession>
<dbReference type="Pfam" id="PF07786">
    <property type="entry name" value="HGSNAT_cat"/>
    <property type="match status" value="1"/>
</dbReference>
<keyword evidence="1" id="KW-1133">Transmembrane helix</keyword>
<evidence type="ECO:0000313" key="3">
    <source>
        <dbReference type="EMBL" id="MFC5024344.1"/>
    </source>
</evidence>
<feature type="transmembrane region" description="Helical" evidence="1">
    <location>
        <begin position="64"/>
        <end position="83"/>
    </location>
</feature>
<keyword evidence="4" id="KW-1185">Reference proteome</keyword>
<reference evidence="4" key="1">
    <citation type="journal article" date="2019" name="Int. J. Syst. Evol. Microbiol.">
        <title>The Global Catalogue of Microorganisms (GCM) 10K type strain sequencing project: providing services to taxonomists for standard genome sequencing and annotation.</title>
        <authorList>
            <consortium name="The Broad Institute Genomics Platform"/>
            <consortium name="The Broad Institute Genome Sequencing Center for Infectious Disease"/>
            <person name="Wu L."/>
            <person name="Ma J."/>
        </authorList>
    </citation>
    <scope>NUCLEOTIDE SEQUENCE [LARGE SCALE GENOMIC DNA]</scope>
    <source>
        <strain evidence="4">CGMCC 4.1648</strain>
    </source>
</reference>
<name>A0ABV9XIR9_9ACTN</name>
<evidence type="ECO:0000256" key="1">
    <source>
        <dbReference type="SAM" id="Phobius"/>
    </source>
</evidence>
<keyword evidence="1" id="KW-0472">Membrane</keyword>
<dbReference type="EMBL" id="JBHSJD010000014">
    <property type="protein sequence ID" value="MFC5024344.1"/>
    <property type="molecule type" value="Genomic_DNA"/>
</dbReference>
<comment type="caution">
    <text evidence="3">The sequence shown here is derived from an EMBL/GenBank/DDBJ whole genome shotgun (WGS) entry which is preliminary data.</text>
</comment>
<proteinExistence type="predicted"/>
<feature type="transmembrane region" description="Helical" evidence="1">
    <location>
        <begin position="171"/>
        <end position="190"/>
    </location>
</feature>
<dbReference type="RefSeq" id="WP_345686499.1">
    <property type="nucleotide sequence ID" value="NZ_BAABIT010000001.1"/>
</dbReference>
<feature type="transmembrane region" description="Helical" evidence="1">
    <location>
        <begin position="115"/>
        <end position="137"/>
    </location>
</feature>
<organism evidence="3 4">
    <name type="scientific">Streptomyces coeruleoprunus</name>
    <dbReference type="NCBI Taxonomy" id="285563"/>
    <lineage>
        <taxon>Bacteria</taxon>
        <taxon>Bacillati</taxon>
        <taxon>Actinomycetota</taxon>
        <taxon>Actinomycetes</taxon>
        <taxon>Kitasatosporales</taxon>
        <taxon>Streptomycetaceae</taxon>
        <taxon>Streptomyces</taxon>
    </lineage>
</organism>
<feature type="transmembrane region" description="Helical" evidence="1">
    <location>
        <begin position="339"/>
        <end position="358"/>
    </location>
</feature>
<sequence length="389" mass="40793">MDVARAVAVFAMFAAHIGPPAKPEGAGHLLVAFDGRAPAIFTLVAGLSLTLSRGGTTPRPERPGALWATLVKCAVLAVLGLWLTDLRSGIAVILTFFALYFLAAEPLARLRTRALAAVAAAAVVLGPVLSYVLGPYFGYRVSGRGRYPGFEAVTSWSGFTDALDTLLLSGAYPWLTYFPYVVVGMVLGRVLDLSREGAVRRLLGWGAVGLLAGHGLSALALGPGGGREALLRAIAQSHPYAVNAADPVQAVLARQAGAIPSTSWAWLLVDGPYSQTPFETVANVGASLLLLGLAVAACRVRVAALVLRPLAVVGTMALSVYAVHVIARAELQPLHGWPALGWFCGVSLVACYLWALVFRATPLRRGPLEWALHALMPKPKAGVGGRDGR</sequence>
<feature type="transmembrane region" description="Helical" evidence="1">
    <location>
        <begin position="202"/>
        <end position="222"/>
    </location>
</feature>
<dbReference type="Proteomes" id="UP001595829">
    <property type="component" value="Unassembled WGS sequence"/>
</dbReference>
<evidence type="ECO:0000313" key="4">
    <source>
        <dbReference type="Proteomes" id="UP001595829"/>
    </source>
</evidence>
<protein>
    <submittedName>
        <fullName evidence="3">Heparan-alpha-glucosaminide N-acetyltransferase domain-containing protein</fullName>
    </submittedName>
</protein>
<feature type="transmembrane region" description="Helical" evidence="1">
    <location>
        <begin position="305"/>
        <end position="327"/>
    </location>
</feature>
<evidence type="ECO:0000259" key="2">
    <source>
        <dbReference type="Pfam" id="PF07786"/>
    </source>
</evidence>
<feature type="transmembrane region" description="Helical" evidence="1">
    <location>
        <begin position="35"/>
        <end position="52"/>
    </location>
</feature>
<feature type="domain" description="Heparan-alpha-glucosaminide N-acetyltransferase catalytic" evidence="2">
    <location>
        <begin position="1"/>
        <end position="211"/>
    </location>
</feature>
<dbReference type="InterPro" id="IPR012429">
    <property type="entry name" value="HGSNAT_cat"/>
</dbReference>
<feature type="transmembrane region" description="Helical" evidence="1">
    <location>
        <begin position="280"/>
        <end position="298"/>
    </location>
</feature>
<feature type="transmembrane region" description="Helical" evidence="1">
    <location>
        <begin position="89"/>
        <end position="108"/>
    </location>
</feature>